<dbReference type="InterPro" id="IPR018957">
    <property type="entry name" value="Znf_C3HC4_RING-type"/>
</dbReference>
<dbReference type="PROSITE" id="PS00518">
    <property type="entry name" value="ZF_RING_1"/>
    <property type="match status" value="1"/>
</dbReference>
<evidence type="ECO:0000256" key="4">
    <source>
        <dbReference type="PROSITE-ProRule" id="PRU00175"/>
    </source>
</evidence>
<dbReference type="Pfam" id="PF00097">
    <property type="entry name" value="zf-C3HC4"/>
    <property type="match status" value="1"/>
</dbReference>
<dbReference type="PANTHER" id="PTHR47156:SF10">
    <property type="entry name" value="E3 UBIQUITIN-PROTEIN LIGASE TRIM-21-RELATED"/>
    <property type="match status" value="1"/>
</dbReference>
<accession>A0A8J5TAL4</accession>
<feature type="domain" description="RING-type" evidence="7">
    <location>
        <begin position="8"/>
        <end position="52"/>
    </location>
</feature>
<keyword evidence="8" id="KW-0413">Isomerase</keyword>
<sequence length="524" mass="58154">MEESELRCEVCRERYGEEERAPRNLGCGHSMCTLCVGQLIDGDHQAACPECQAPFSALRISDTVVNYPLLRLIRALDATKIDKLQKLPQQEEEVVQQTSKSSFPNQSSLSDTAAVGECRVHRIPLSSMCMRCSVLLCQECLSLDHYPPPRGQCRTLAVTQAIAEIKSSQLQAISSKMVSINALKLKLEREISSLSSTKEQHTTTASRLNTLLQAVEDSFRDLESKLDLQNEEAVKKLAEIESILEMLRQTECGVERAKTPRDILSALEVGGDCLNQVEECLTQEQHRQVPALPRIISREKQNLREVLETGRSIYTSREVGGRRRWARVTRQDEMLHLHALQVGAHAPHGVTVPYKMVRQLVPCQCASIFLDVGIGGVLHGRVYVRMFGDTPRTRQTMLLCSGEQGPSYRGTCFFKVEKQGQPWETLLGGDYEHNRGTGGRNLVYGVTDGGVYKTEVVTGLMASGSAKESSKLAQFYFYLRQIPGSYDNGGHGIVTSGLDTLRAASRHYPITDSLVQDCGLVIPS</sequence>
<dbReference type="GO" id="GO:0008270">
    <property type="term" value="F:zinc ion binding"/>
    <property type="evidence" value="ECO:0007669"/>
    <property type="project" value="UniProtKB-KW"/>
</dbReference>
<dbReference type="InterPro" id="IPR000315">
    <property type="entry name" value="Znf_B-box"/>
</dbReference>
<evidence type="ECO:0000256" key="1">
    <source>
        <dbReference type="ARBA" id="ARBA00022723"/>
    </source>
</evidence>
<dbReference type="EMBL" id="JAHLQT010012015">
    <property type="protein sequence ID" value="KAG7171572.1"/>
    <property type="molecule type" value="Genomic_DNA"/>
</dbReference>
<dbReference type="Proteomes" id="UP000747542">
    <property type="component" value="Unassembled WGS sequence"/>
</dbReference>
<dbReference type="SMART" id="SM00184">
    <property type="entry name" value="RING"/>
    <property type="match status" value="1"/>
</dbReference>
<keyword evidence="9" id="KW-1185">Reference proteome</keyword>
<evidence type="ECO:0000256" key="5">
    <source>
        <dbReference type="SAM" id="Coils"/>
    </source>
</evidence>
<dbReference type="InterPro" id="IPR001841">
    <property type="entry name" value="Znf_RING"/>
</dbReference>
<dbReference type="InterPro" id="IPR052667">
    <property type="entry name" value="E3_ubiquitin-ligase_RING"/>
</dbReference>
<gene>
    <name evidence="8" type="primary">cyp1-L</name>
    <name evidence="8" type="ORF">Hamer_G014707</name>
</gene>
<dbReference type="InterPro" id="IPR017907">
    <property type="entry name" value="Znf_RING_CS"/>
</dbReference>
<dbReference type="PROSITE" id="PS50072">
    <property type="entry name" value="CSA_PPIASE_2"/>
    <property type="match status" value="1"/>
</dbReference>
<evidence type="ECO:0000259" key="6">
    <source>
        <dbReference type="PROSITE" id="PS50072"/>
    </source>
</evidence>
<name>A0A8J5TAL4_HOMAM</name>
<dbReference type="Pfam" id="PF00643">
    <property type="entry name" value="zf-B_box"/>
    <property type="match status" value="1"/>
</dbReference>
<evidence type="ECO:0000259" key="7">
    <source>
        <dbReference type="PROSITE" id="PS50089"/>
    </source>
</evidence>
<proteinExistence type="predicted"/>
<dbReference type="OrthoDB" id="6331869at2759"/>
<keyword evidence="5" id="KW-0175">Coiled coil</keyword>
<dbReference type="AlphaFoldDB" id="A0A8J5TAL4"/>
<keyword evidence="2 4" id="KW-0863">Zinc-finger</keyword>
<evidence type="ECO:0000313" key="8">
    <source>
        <dbReference type="EMBL" id="KAG7171572.1"/>
    </source>
</evidence>
<dbReference type="GO" id="GO:0003755">
    <property type="term" value="F:peptidyl-prolyl cis-trans isomerase activity"/>
    <property type="evidence" value="ECO:0007669"/>
    <property type="project" value="InterPro"/>
</dbReference>
<feature type="domain" description="PPIase cyclophilin-type" evidence="6">
    <location>
        <begin position="369"/>
        <end position="503"/>
    </location>
</feature>
<feature type="coiled-coil region" evidence="5">
    <location>
        <begin position="205"/>
        <end position="250"/>
    </location>
</feature>
<evidence type="ECO:0000256" key="2">
    <source>
        <dbReference type="ARBA" id="ARBA00022771"/>
    </source>
</evidence>
<organism evidence="8 9">
    <name type="scientific">Homarus americanus</name>
    <name type="common">American lobster</name>
    <dbReference type="NCBI Taxonomy" id="6706"/>
    <lineage>
        <taxon>Eukaryota</taxon>
        <taxon>Metazoa</taxon>
        <taxon>Ecdysozoa</taxon>
        <taxon>Arthropoda</taxon>
        <taxon>Crustacea</taxon>
        <taxon>Multicrustacea</taxon>
        <taxon>Malacostraca</taxon>
        <taxon>Eumalacostraca</taxon>
        <taxon>Eucarida</taxon>
        <taxon>Decapoda</taxon>
        <taxon>Pleocyemata</taxon>
        <taxon>Astacidea</taxon>
        <taxon>Nephropoidea</taxon>
        <taxon>Nephropidae</taxon>
        <taxon>Homarus</taxon>
    </lineage>
</organism>
<evidence type="ECO:0000313" key="9">
    <source>
        <dbReference type="Proteomes" id="UP000747542"/>
    </source>
</evidence>
<comment type="caution">
    <text evidence="8">The sequence shown here is derived from an EMBL/GenBank/DDBJ whole genome shotgun (WGS) entry which is preliminary data.</text>
</comment>
<dbReference type="InterPro" id="IPR002130">
    <property type="entry name" value="Cyclophilin-type_PPIase_dom"/>
</dbReference>
<keyword evidence="1" id="KW-0479">Metal-binding</keyword>
<dbReference type="PANTHER" id="PTHR47156">
    <property type="entry name" value="PROTEIN CBG20824"/>
    <property type="match status" value="1"/>
</dbReference>
<keyword evidence="3" id="KW-0862">Zinc</keyword>
<dbReference type="PROSITE" id="PS50089">
    <property type="entry name" value="ZF_RING_2"/>
    <property type="match status" value="1"/>
</dbReference>
<protein>
    <submittedName>
        <fullName evidence="8">Peptidyl-prolyl cis-trans isomerase A2-like</fullName>
    </submittedName>
</protein>
<reference evidence="8" key="1">
    <citation type="journal article" date="2021" name="Sci. Adv.">
        <title>The American lobster genome reveals insights on longevity, neural, and immune adaptations.</title>
        <authorList>
            <person name="Polinski J.M."/>
            <person name="Zimin A.V."/>
            <person name="Clark K.F."/>
            <person name="Kohn A.B."/>
            <person name="Sadowski N."/>
            <person name="Timp W."/>
            <person name="Ptitsyn A."/>
            <person name="Khanna P."/>
            <person name="Romanova D.Y."/>
            <person name="Williams P."/>
            <person name="Greenwood S.J."/>
            <person name="Moroz L.L."/>
            <person name="Walt D.R."/>
            <person name="Bodnar A.G."/>
        </authorList>
    </citation>
    <scope>NUCLEOTIDE SEQUENCE</scope>
    <source>
        <strain evidence="8">GMGI-L3</strain>
    </source>
</reference>
<evidence type="ECO:0000256" key="3">
    <source>
        <dbReference type="ARBA" id="ARBA00022833"/>
    </source>
</evidence>